<evidence type="ECO:0000313" key="2">
    <source>
        <dbReference type="EMBL" id="KDQ57215.1"/>
    </source>
</evidence>
<feature type="region of interest" description="Disordered" evidence="1">
    <location>
        <begin position="119"/>
        <end position="149"/>
    </location>
</feature>
<evidence type="ECO:0000256" key="1">
    <source>
        <dbReference type="SAM" id="MobiDB-lite"/>
    </source>
</evidence>
<name>A0A067PTP3_9AGAM</name>
<feature type="region of interest" description="Disordered" evidence="1">
    <location>
        <begin position="1"/>
        <end position="26"/>
    </location>
</feature>
<evidence type="ECO:0000313" key="3">
    <source>
        <dbReference type="Proteomes" id="UP000027265"/>
    </source>
</evidence>
<dbReference type="InParanoid" id="A0A067PTP3"/>
<dbReference type="AlphaFoldDB" id="A0A067PTP3"/>
<proteinExistence type="predicted"/>
<dbReference type="HOGENOM" id="CLU_1147328_0_0_1"/>
<feature type="region of interest" description="Disordered" evidence="1">
    <location>
        <begin position="56"/>
        <end position="83"/>
    </location>
</feature>
<accession>A0A067PTP3</accession>
<dbReference type="EMBL" id="KL197720">
    <property type="protein sequence ID" value="KDQ57215.1"/>
    <property type="molecule type" value="Genomic_DNA"/>
</dbReference>
<feature type="compositionally biased region" description="Low complexity" evidence="1">
    <location>
        <begin position="130"/>
        <end position="139"/>
    </location>
</feature>
<protein>
    <submittedName>
        <fullName evidence="2">Uncharacterized protein</fullName>
    </submittedName>
</protein>
<gene>
    <name evidence="2" type="ORF">JAAARDRAFT_35824</name>
</gene>
<dbReference type="OrthoDB" id="3215907at2759"/>
<feature type="compositionally biased region" description="Low complexity" evidence="1">
    <location>
        <begin position="70"/>
        <end position="82"/>
    </location>
</feature>
<organism evidence="2 3">
    <name type="scientific">Jaapia argillacea MUCL 33604</name>
    <dbReference type="NCBI Taxonomy" id="933084"/>
    <lineage>
        <taxon>Eukaryota</taxon>
        <taxon>Fungi</taxon>
        <taxon>Dikarya</taxon>
        <taxon>Basidiomycota</taxon>
        <taxon>Agaricomycotina</taxon>
        <taxon>Agaricomycetes</taxon>
        <taxon>Agaricomycetidae</taxon>
        <taxon>Jaapiales</taxon>
        <taxon>Jaapiaceae</taxon>
        <taxon>Jaapia</taxon>
    </lineage>
</organism>
<sequence>MASAMFPSPPPTHNTLTSRERAHLRRSTNKLARVLGSTPQVVEYSRPSEPVHVQLSVNHKRSSSQDSHHSTSSTSSFSSTSTANHTLVSTISNTTTVAYRHPDDILASKLACMSLEPSSWTSKKNRRLTKPPTSRTSPTPTSPPETKADEVWAERFTNRRPPMLRLAVPSSTASARPSLDTIPASPFTICPPSISDMELSPEPTQPNFRIETEASVKRAKMERLKRKLGEGVPVDMVFPSGR</sequence>
<keyword evidence="3" id="KW-1185">Reference proteome</keyword>
<reference evidence="3" key="1">
    <citation type="journal article" date="2014" name="Proc. Natl. Acad. Sci. U.S.A.">
        <title>Extensive sampling of basidiomycete genomes demonstrates inadequacy of the white-rot/brown-rot paradigm for wood decay fungi.</title>
        <authorList>
            <person name="Riley R."/>
            <person name="Salamov A.A."/>
            <person name="Brown D.W."/>
            <person name="Nagy L.G."/>
            <person name="Floudas D."/>
            <person name="Held B.W."/>
            <person name="Levasseur A."/>
            <person name="Lombard V."/>
            <person name="Morin E."/>
            <person name="Otillar R."/>
            <person name="Lindquist E.A."/>
            <person name="Sun H."/>
            <person name="LaButti K.M."/>
            <person name="Schmutz J."/>
            <person name="Jabbour D."/>
            <person name="Luo H."/>
            <person name="Baker S.E."/>
            <person name="Pisabarro A.G."/>
            <person name="Walton J.D."/>
            <person name="Blanchette R.A."/>
            <person name="Henrissat B."/>
            <person name="Martin F."/>
            <person name="Cullen D."/>
            <person name="Hibbett D.S."/>
            <person name="Grigoriev I.V."/>
        </authorList>
    </citation>
    <scope>NUCLEOTIDE SEQUENCE [LARGE SCALE GENOMIC DNA]</scope>
    <source>
        <strain evidence="3">MUCL 33604</strain>
    </source>
</reference>
<dbReference type="Proteomes" id="UP000027265">
    <property type="component" value="Unassembled WGS sequence"/>
</dbReference>